<evidence type="ECO:0000256" key="6">
    <source>
        <dbReference type="SAM" id="Phobius"/>
    </source>
</evidence>
<keyword evidence="4 6" id="KW-1133">Transmembrane helix</keyword>
<dbReference type="GO" id="GO:0005886">
    <property type="term" value="C:plasma membrane"/>
    <property type="evidence" value="ECO:0007669"/>
    <property type="project" value="UniProtKB-SubCell"/>
</dbReference>
<feature type="transmembrane region" description="Helical" evidence="6">
    <location>
        <begin position="175"/>
        <end position="196"/>
    </location>
</feature>
<keyword evidence="3 6" id="KW-0812">Transmembrane</keyword>
<dbReference type="EMBL" id="CP099582">
    <property type="protein sequence ID" value="USS41090.1"/>
    <property type="molecule type" value="Genomic_DNA"/>
</dbReference>
<dbReference type="InterPro" id="IPR002797">
    <property type="entry name" value="Polysacc_synth"/>
</dbReference>
<protein>
    <submittedName>
        <fullName evidence="7">Oligosaccharide flippase family protein</fullName>
    </submittedName>
</protein>
<dbReference type="InterPro" id="IPR050833">
    <property type="entry name" value="Poly_Biosynth_Transport"/>
</dbReference>
<evidence type="ECO:0000256" key="5">
    <source>
        <dbReference type="ARBA" id="ARBA00023136"/>
    </source>
</evidence>
<evidence type="ECO:0000313" key="8">
    <source>
        <dbReference type="Proteomes" id="UP001055732"/>
    </source>
</evidence>
<dbReference type="PANTHER" id="PTHR30250">
    <property type="entry name" value="PST FAMILY PREDICTED COLANIC ACID TRANSPORTER"/>
    <property type="match status" value="1"/>
</dbReference>
<keyword evidence="5 6" id="KW-0472">Membrane</keyword>
<feature type="transmembrane region" description="Helical" evidence="6">
    <location>
        <begin position="357"/>
        <end position="375"/>
    </location>
</feature>
<evidence type="ECO:0000313" key="7">
    <source>
        <dbReference type="EMBL" id="USS41090.1"/>
    </source>
</evidence>
<sequence>MNLSRLLGHEFYISTFILMVAIIVSNLFNYLYQVFMGRFLTPAEYGELLALLSLLYVVSVVFDTINASSTKLSALYGNRRKLVRKGSFLVLVAGVLLYFLLLVVSVPLSGFLNIQELSYFSLVFLSVPLGMLLSFYQGILRGLQKFGNLAISISSWAVFKFAIGAVLVIKGLGVVGGILGFPLASLLTIFLTLAFIWRRTEESEFENAKSLDLRDFLRFSWFAFLAMLFYASLWNLDLILVKHYFPPAIAGQYSVISVVGRISLFSTMAVGLVVLPKATRSGKNQKMLLKALGFTLIVLGVVLALYYFIPEFILNVLYGPKYITLTPYIWKYGLAMSFLGMVNVMMNYGLATDNFKIVYCMIFGVLMEVLGIMLYHGSIGAVINVVVWATFAVFVLMLLVIWRDERA</sequence>
<proteinExistence type="predicted"/>
<evidence type="ECO:0000256" key="3">
    <source>
        <dbReference type="ARBA" id="ARBA00022692"/>
    </source>
</evidence>
<gene>
    <name evidence="7" type="ORF">NF865_02410</name>
</gene>
<feature type="transmembrane region" description="Helical" evidence="6">
    <location>
        <begin position="88"/>
        <end position="111"/>
    </location>
</feature>
<evidence type="ECO:0000256" key="4">
    <source>
        <dbReference type="ARBA" id="ARBA00022989"/>
    </source>
</evidence>
<keyword evidence="2" id="KW-1003">Cell membrane</keyword>
<feature type="transmembrane region" description="Helical" evidence="6">
    <location>
        <begin position="48"/>
        <end position="67"/>
    </location>
</feature>
<dbReference type="KEGG" id="tagg:NF865_02410"/>
<feature type="transmembrane region" description="Helical" evidence="6">
    <location>
        <begin position="12"/>
        <end position="32"/>
    </location>
</feature>
<organism evidence="7 8">
    <name type="scientific">Thermococcus aggregans</name>
    <dbReference type="NCBI Taxonomy" id="110163"/>
    <lineage>
        <taxon>Archaea</taxon>
        <taxon>Methanobacteriati</taxon>
        <taxon>Methanobacteriota</taxon>
        <taxon>Thermococci</taxon>
        <taxon>Thermococcales</taxon>
        <taxon>Thermococcaceae</taxon>
        <taxon>Thermococcus</taxon>
    </lineage>
</organism>
<dbReference type="Proteomes" id="UP001055732">
    <property type="component" value="Chromosome"/>
</dbReference>
<feature type="transmembrane region" description="Helical" evidence="6">
    <location>
        <begin position="253"/>
        <end position="275"/>
    </location>
</feature>
<feature type="transmembrane region" description="Helical" evidence="6">
    <location>
        <begin position="329"/>
        <end position="350"/>
    </location>
</feature>
<feature type="transmembrane region" description="Helical" evidence="6">
    <location>
        <begin position="287"/>
        <end position="309"/>
    </location>
</feature>
<dbReference type="RefSeq" id="WP_253305031.1">
    <property type="nucleotide sequence ID" value="NZ_CP099582.1"/>
</dbReference>
<dbReference type="Pfam" id="PF01943">
    <property type="entry name" value="Polysacc_synt"/>
    <property type="match status" value="1"/>
</dbReference>
<feature type="transmembrane region" description="Helical" evidence="6">
    <location>
        <begin position="216"/>
        <end position="233"/>
    </location>
</feature>
<keyword evidence="8" id="KW-1185">Reference proteome</keyword>
<dbReference type="PANTHER" id="PTHR30250:SF28">
    <property type="entry name" value="POLYSACCHARIDE BIOSYNTHESIS PROTEIN"/>
    <property type="match status" value="1"/>
</dbReference>
<evidence type="ECO:0000256" key="1">
    <source>
        <dbReference type="ARBA" id="ARBA00004651"/>
    </source>
</evidence>
<feature type="transmembrane region" description="Helical" evidence="6">
    <location>
        <begin position="148"/>
        <end position="169"/>
    </location>
</feature>
<dbReference type="AlphaFoldDB" id="A0A9E7MYC4"/>
<reference evidence="7" key="1">
    <citation type="journal article" date="1998" name="Int. J. Syst. Bacteriol. 48 Pt">
        <title>Thermococcus guaymasensis sp. nov. and Thermococcus aggregans sp. nov., two novel thermophilic archaea isolated from the Guaymas Basin hydrothermal vent site.</title>
        <authorList>
            <person name="Canganella F."/>
            <person name="Jones W.J."/>
            <person name="Gambacorta A."/>
            <person name="Antranikian G."/>
        </authorList>
    </citation>
    <scope>NUCLEOTIDE SEQUENCE</scope>
    <source>
        <strain evidence="7">TY</strain>
    </source>
</reference>
<name>A0A9E7MYC4_THEAG</name>
<feature type="transmembrane region" description="Helical" evidence="6">
    <location>
        <begin position="381"/>
        <end position="402"/>
    </location>
</feature>
<comment type="subcellular location">
    <subcellularLocation>
        <location evidence="1">Cell membrane</location>
        <topology evidence="1">Multi-pass membrane protein</topology>
    </subcellularLocation>
</comment>
<accession>A0A9E7MYC4</accession>
<reference evidence="7" key="2">
    <citation type="submission" date="2022-06" db="EMBL/GenBank/DDBJ databases">
        <authorList>
            <person name="Park Y.-J."/>
        </authorList>
    </citation>
    <scope>NUCLEOTIDE SEQUENCE</scope>
    <source>
        <strain evidence="7">TY</strain>
    </source>
</reference>
<feature type="transmembrane region" description="Helical" evidence="6">
    <location>
        <begin position="117"/>
        <end position="136"/>
    </location>
</feature>
<evidence type="ECO:0000256" key="2">
    <source>
        <dbReference type="ARBA" id="ARBA00022475"/>
    </source>
</evidence>